<dbReference type="EMBL" id="CADEAL010000513">
    <property type="protein sequence ID" value="CAB1421233.1"/>
    <property type="molecule type" value="Genomic_DNA"/>
</dbReference>
<accession>A0A9N7YD18</accession>
<gene>
    <name evidence="2" type="ORF">PLEPLA_LOCUS9115</name>
</gene>
<sequence length="141" mass="15651">MLMLRQLKLPLLPLRGCAGELGLSQPSFGPPDSATEEENKPQCEHICRRSQREATYRELHTAFDYTEDSYGFKNILLYPGEAGAGFNPLNPFIRRFNMTDLGGDSTAASTNHSGEQPGDWPLSSHTHRLTDCAAQQENVLT</sequence>
<evidence type="ECO:0000313" key="3">
    <source>
        <dbReference type="Proteomes" id="UP001153269"/>
    </source>
</evidence>
<organism evidence="2 3">
    <name type="scientific">Pleuronectes platessa</name>
    <name type="common">European plaice</name>
    <dbReference type="NCBI Taxonomy" id="8262"/>
    <lineage>
        <taxon>Eukaryota</taxon>
        <taxon>Metazoa</taxon>
        <taxon>Chordata</taxon>
        <taxon>Craniata</taxon>
        <taxon>Vertebrata</taxon>
        <taxon>Euteleostomi</taxon>
        <taxon>Actinopterygii</taxon>
        <taxon>Neopterygii</taxon>
        <taxon>Teleostei</taxon>
        <taxon>Neoteleostei</taxon>
        <taxon>Acanthomorphata</taxon>
        <taxon>Carangaria</taxon>
        <taxon>Pleuronectiformes</taxon>
        <taxon>Pleuronectoidei</taxon>
        <taxon>Pleuronectidae</taxon>
        <taxon>Pleuronectes</taxon>
    </lineage>
</organism>
<evidence type="ECO:0000256" key="1">
    <source>
        <dbReference type="SAM" id="MobiDB-lite"/>
    </source>
</evidence>
<feature type="region of interest" description="Disordered" evidence="1">
    <location>
        <begin position="104"/>
        <end position="125"/>
    </location>
</feature>
<dbReference type="AlphaFoldDB" id="A0A9N7YD18"/>
<keyword evidence="3" id="KW-1185">Reference proteome</keyword>
<protein>
    <submittedName>
        <fullName evidence="2">Uncharacterized protein</fullName>
    </submittedName>
</protein>
<dbReference type="Proteomes" id="UP001153269">
    <property type="component" value="Unassembled WGS sequence"/>
</dbReference>
<comment type="caution">
    <text evidence="2">The sequence shown here is derived from an EMBL/GenBank/DDBJ whole genome shotgun (WGS) entry which is preliminary data.</text>
</comment>
<reference evidence="2" key="1">
    <citation type="submission" date="2020-03" db="EMBL/GenBank/DDBJ databases">
        <authorList>
            <person name="Weist P."/>
        </authorList>
    </citation>
    <scope>NUCLEOTIDE SEQUENCE</scope>
</reference>
<proteinExistence type="predicted"/>
<name>A0A9N7YD18_PLEPL</name>
<feature type="region of interest" description="Disordered" evidence="1">
    <location>
        <begin position="23"/>
        <end position="42"/>
    </location>
</feature>
<evidence type="ECO:0000313" key="2">
    <source>
        <dbReference type="EMBL" id="CAB1421233.1"/>
    </source>
</evidence>